<dbReference type="PANTHER" id="PTHR13467:SF3">
    <property type="entry name" value="CUE DOMAIN-CONTAINING PROTEIN 1"/>
    <property type="match status" value="1"/>
</dbReference>
<dbReference type="InterPro" id="IPR009060">
    <property type="entry name" value="UBA-like_sf"/>
</dbReference>
<dbReference type="InterPro" id="IPR003892">
    <property type="entry name" value="CUE"/>
</dbReference>
<evidence type="ECO:0000259" key="2">
    <source>
        <dbReference type="PROSITE" id="PS51140"/>
    </source>
</evidence>
<feature type="domain" description="CUE" evidence="2">
    <location>
        <begin position="18"/>
        <end position="61"/>
    </location>
</feature>
<protein>
    <submittedName>
        <fullName evidence="3">CUE domain-containing protein 1-like</fullName>
    </submittedName>
</protein>
<name>A0A6F9DA30_9ASCI</name>
<dbReference type="PANTHER" id="PTHR13467">
    <property type="entry name" value="CUE DOMAIN CONTAINING PROTEIN 1"/>
    <property type="match status" value="1"/>
</dbReference>
<gene>
    <name evidence="3" type="primary">Cuedc1</name>
</gene>
<feature type="compositionally biased region" description="Low complexity" evidence="1">
    <location>
        <begin position="80"/>
        <end position="90"/>
    </location>
</feature>
<dbReference type="SMART" id="SM00546">
    <property type="entry name" value="CUE"/>
    <property type="match status" value="1"/>
</dbReference>
<dbReference type="SUPFAM" id="SSF46934">
    <property type="entry name" value="UBA-like"/>
    <property type="match status" value="1"/>
</dbReference>
<evidence type="ECO:0000313" key="3">
    <source>
        <dbReference type="EMBL" id="CAB3234651.1"/>
    </source>
</evidence>
<dbReference type="AlphaFoldDB" id="A0A6F9DA30"/>
<feature type="region of interest" description="Disordered" evidence="1">
    <location>
        <begin position="225"/>
        <end position="271"/>
    </location>
</feature>
<sequence>MMSTQHENSNGSRPRTLEYRQAMKDFHIMFPNLDKDVIECVLRSNGGHVDSTIDQLLQLTTDNQSSNRRRPDRLYHTYDSSTDSSCSISSELHERTSSSEEEVAPPRYTPRYEPPPPAFDFSSVPVHASRSRSHPSNSHKKTYRDWNPPLLGALPPDFLRLYPIDSAFQEPGRRRHHRHHSANPSKSRRSSEEPSNAPPHRPPNSSQPLHRRRTTGQLNVVVHDRPAQSHHHRMVMVDTPQQQRRINHPSSPSSSSSESRRHLRSKADHDQYVEDQKFALLLQNEEFMKELQRNDEFLKRLNEDSRPKTTPTNANPREQYGSIHVDPLAELPRSSAASEDDAFKESVKHMGKSARKSFNDIAKRFSSKRKSYKAMNNIDPVFANCPDEDIR</sequence>
<dbReference type="PROSITE" id="PS51140">
    <property type="entry name" value="CUE"/>
    <property type="match status" value="1"/>
</dbReference>
<dbReference type="Pfam" id="PF02845">
    <property type="entry name" value="CUE"/>
    <property type="match status" value="1"/>
</dbReference>
<feature type="region of interest" description="Disordered" evidence="1">
    <location>
        <begin position="298"/>
        <end position="355"/>
    </location>
</feature>
<evidence type="ECO:0000256" key="1">
    <source>
        <dbReference type="SAM" id="MobiDB-lite"/>
    </source>
</evidence>
<dbReference type="EMBL" id="LR784249">
    <property type="protein sequence ID" value="CAB3234651.1"/>
    <property type="molecule type" value="mRNA"/>
</dbReference>
<feature type="region of interest" description="Disordered" evidence="1">
    <location>
        <begin position="62"/>
        <end position="149"/>
    </location>
</feature>
<feature type="region of interest" description="Disordered" evidence="1">
    <location>
        <begin position="169"/>
        <end position="212"/>
    </location>
</feature>
<dbReference type="GO" id="GO:0043130">
    <property type="term" value="F:ubiquitin binding"/>
    <property type="evidence" value="ECO:0007669"/>
    <property type="project" value="InterPro"/>
</dbReference>
<dbReference type="InterPro" id="IPR040195">
    <property type="entry name" value="CUE_CUED1"/>
</dbReference>
<dbReference type="InterPro" id="IPR040192">
    <property type="entry name" value="CUEDC1"/>
</dbReference>
<accession>A0A6F9DA30</accession>
<feature type="compositionally biased region" description="Basic and acidic residues" evidence="1">
    <location>
        <begin position="298"/>
        <end position="307"/>
    </location>
</feature>
<proteinExistence type="evidence at transcript level"/>
<organism evidence="3">
    <name type="scientific">Phallusia mammillata</name>
    <dbReference type="NCBI Taxonomy" id="59560"/>
    <lineage>
        <taxon>Eukaryota</taxon>
        <taxon>Metazoa</taxon>
        <taxon>Chordata</taxon>
        <taxon>Tunicata</taxon>
        <taxon>Ascidiacea</taxon>
        <taxon>Phlebobranchia</taxon>
        <taxon>Ascidiidae</taxon>
        <taxon>Phallusia</taxon>
    </lineage>
</organism>
<dbReference type="CDD" id="cd14366">
    <property type="entry name" value="CUE_CUED1"/>
    <property type="match status" value="1"/>
</dbReference>
<feature type="compositionally biased region" description="Basic residues" evidence="1">
    <location>
        <begin position="129"/>
        <end position="142"/>
    </location>
</feature>
<reference evidence="3" key="1">
    <citation type="submission" date="2020-04" db="EMBL/GenBank/DDBJ databases">
        <authorList>
            <person name="Neveu A P."/>
        </authorList>
    </citation>
    <scope>NUCLEOTIDE SEQUENCE</scope>
    <source>
        <tissue evidence="3">Whole embryo</tissue>
    </source>
</reference>
<feature type="compositionally biased region" description="Low complexity" evidence="1">
    <location>
        <begin position="248"/>
        <end position="257"/>
    </location>
</feature>
<dbReference type="Gene3D" id="1.10.8.10">
    <property type="entry name" value="DNA helicase RuvA subunit, C-terminal domain"/>
    <property type="match status" value="1"/>
</dbReference>